<dbReference type="Gene3D" id="3.30.160.60">
    <property type="entry name" value="Classic Zinc Finger"/>
    <property type="match status" value="3"/>
</dbReference>
<evidence type="ECO:0000256" key="3">
    <source>
        <dbReference type="ARBA" id="ARBA00022737"/>
    </source>
</evidence>
<proteinExistence type="predicted"/>
<organism evidence="12 13">
    <name type="scientific">Rhizoctonia solani</name>
    <dbReference type="NCBI Taxonomy" id="456999"/>
    <lineage>
        <taxon>Eukaryota</taxon>
        <taxon>Fungi</taxon>
        <taxon>Dikarya</taxon>
        <taxon>Basidiomycota</taxon>
        <taxon>Agaricomycotina</taxon>
        <taxon>Agaricomycetes</taxon>
        <taxon>Cantharellales</taxon>
        <taxon>Ceratobasidiaceae</taxon>
        <taxon>Rhizoctonia</taxon>
    </lineage>
</organism>
<feature type="compositionally biased region" description="Acidic residues" evidence="10">
    <location>
        <begin position="441"/>
        <end position="463"/>
    </location>
</feature>
<dbReference type="AlphaFoldDB" id="A0A8H7M436"/>
<dbReference type="PROSITE" id="PS00028">
    <property type="entry name" value="ZINC_FINGER_C2H2_1"/>
    <property type="match status" value="3"/>
</dbReference>
<evidence type="ECO:0000256" key="5">
    <source>
        <dbReference type="ARBA" id="ARBA00022833"/>
    </source>
</evidence>
<keyword evidence="5" id="KW-0862">Zinc</keyword>
<dbReference type="EMBL" id="JACYCF010000012">
    <property type="protein sequence ID" value="KAF8753781.1"/>
    <property type="molecule type" value="Genomic_DNA"/>
</dbReference>
<dbReference type="InterPro" id="IPR013087">
    <property type="entry name" value="Znf_C2H2_type"/>
</dbReference>
<dbReference type="Pfam" id="PF00096">
    <property type="entry name" value="zf-C2H2"/>
    <property type="match status" value="3"/>
</dbReference>
<evidence type="ECO:0000256" key="10">
    <source>
        <dbReference type="SAM" id="MobiDB-lite"/>
    </source>
</evidence>
<dbReference type="GO" id="GO:0005737">
    <property type="term" value="C:cytoplasm"/>
    <property type="evidence" value="ECO:0007669"/>
    <property type="project" value="TreeGrafter"/>
</dbReference>
<evidence type="ECO:0000256" key="9">
    <source>
        <dbReference type="PROSITE-ProRule" id="PRU00042"/>
    </source>
</evidence>
<evidence type="ECO:0000256" key="6">
    <source>
        <dbReference type="ARBA" id="ARBA00023015"/>
    </source>
</evidence>
<dbReference type="InterPro" id="IPR051007">
    <property type="entry name" value="creA/MIG_C2H2-ZnF"/>
</dbReference>
<dbReference type="GO" id="GO:0000433">
    <property type="term" value="P:carbon catabolite repression of transcription from RNA polymerase II promoter by glucose"/>
    <property type="evidence" value="ECO:0007669"/>
    <property type="project" value="TreeGrafter"/>
</dbReference>
<feature type="compositionally biased region" description="Basic residues" evidence="10">
    <location>
        <begin position="417"/>
        <end position="433"/>
    </location>
</feature>
<evidence type="ECO:0000313" key="13">
    <source>
        <dbReference type="Proteomes" id="UP000614334"/>
    </source>
</evidence>
<protein>
    <submittedName>
        <fullName evidence="12">Zinc finger, C2H2 type</fullName>
    </submittedName>
</protein>
<gene>
    <name evidence="12" type="ORF">RHS01_06715</name>
</gene>
<reference evidence="12" key="1">
    <citation type="submission" date="2020-09" db="EMBL/GenBank/DDBJ databases">
        <title>Comparative genome analyses of four rice-infecting Rhizoctonia solani isolates reveal extensive enrichment of homogalacturonan modification genes.</title>
        <authorList>
            <person name="Lee D.-Y."/>
            <person name="Jeon J."/>
            <person name="Kim K.-T."/>
            <person name="Cheong K."/>
            <person name="Song H."/>
            <person name="Choi G."/>
            <person name="Ko J."/>
            <person name="Opiyo S.O."/>
            <person name="Zuo S."/>
            <person name="Madhav S."/>
            <person name="Lee Y.-H."/>
            <person name="Wang G.-L."/>
        </authorList>
    </citation>
    <scope>NUCLEOTIDE SEQUENCE</scope>
    <source>
        <strain evidence="12">AG1-IA B2</strain>
    </source>
</reference>
<feature type="region of interest" description="Disordered" evidence="10">
    <location>
        <begin position="127"/>
        <end position="152"/>
    </location>
</feature>
<keyword evidence="2" id="KW-0479">Metal-binding</keyword>
<name>A0A8H7M436_9AGAM</name>
<dbReference type="GO" id="GO:0008270">
    <property type="term" value="F:zinc ion binding"/>
    <property type="evidence" value="ECO:0007669"/>
    <property type="project" value="UniProtKB-KW"/>
</dbReference>
<evidence type="ECO:0000256" key="1">
    <source>
        <dbReference type="ARBA" id="ARBA00004123"/>
    </source>
</evidence>
<keyword evidence="8" id="KW-0539">Nucleus</keyword>
<comment type="subcellular location">
    <subcellularLocation>
        <location evidence="1">Nucleus</location>
    </subcellularLocation>
</comment>
<feature type="domain" description="C2H2-type" evidence="11">
    <location>
        <begin position="397"/>
        <end position="426"/>
    </location>
</feature>
<dbReference type="GO" id="GO:0000978">
    <property type="term" value="F:RNA polymerase II cis-regulatory region sequence-specific DNA binding"/>
    <property type="evidence" value="ECO:0007669"/>
    <property type="project" value="TreeGrafter"/>
</dbReference>
<comment type="caution">
    <text evidence="12">The sequence shown here is derived from an EMBL/GenBank/DDBJ whole genome shotgun (WGS) entry which is preliminary data.</text>
</comment>
<feature type="region of interest" description="Disordered" evidence="10">
    <location>
        <begin position="1"/>
        <end position="32"/>
    </location>
</feature>
<evidence type="ECO:0000313" key="12">
    <source>
        <dbReference type="EMBL" id="KAF8753781.1"/>
    </source>
</evidence>
<keyword evidence="3" id="KW-0677">Repeat</keyword>
<feature type="region of interest" description="Disordered" evidence="10">
    <location>
        <begin position="417"/>
        <end position="463"/>
    </location>
</feature>
<dbReference type="SMART" id="SM00355">
    <property type="entry name" value="ZnF_C2H2"/>
    <property type="match status" value="3"/>
</dbReference>
<evidence type="ECO:0000256" key="2">
    <source>
        <dbReference type="ARBA" id="ARBA00022723"/>
    </source>
</evidence>
<evidence type="ECO:0000256" key="7">
    <source>
        <dbReference type="ARBA" id="ARBA00023163"/>
    </source>
</evidence>
<dbReference type="InterPro" id="IPR036236">
    <property type="entry name" value="Znf_C2H2_sf"/>
</dbReference>
<keyword evidence="6" id="KW-0805">Transcription regulation</keyword>
<evidence type="ECO:0000256" key="4">
    <source>
        <dbReference type="ARBA" id="ARBA00022771"/>
    </source>
</evidence>
<keyword evidence="4 9" id="KW-0863">Zinc-finger</keyword>
<dbReference type="GO" id="GO:0005634">
    <property type="term" value="C:nucleus"/>
    <property type="evidence" value="ECO:0007669"/>
    <property type="project" value="UniProtKB-SubCell"/>
</dbReference>
<dbReference type="SUPFAM" id="SSF57667">
    <property type="entry name" value="beta-beta-alpha zinc fingers"/>
    <property type="match status" value="2"/>
</dbReference>
<dbReference type="PROSITE" id="PS50157">
    <property type="entry name" value="ZINC_FINGER_C2H2_2"/>
    <property type="match status" value="3"/>
</dbReference>
<accession>A0A8H7M436</accession>
<evidence type="ECO:0000256" key="8">
    <source>
        <dbReference type="ARBA" id="ARBA00023242"/>
    </source>
</evidence>
<feature type="domain" description="C2H2-type" evidence="11">
    <location>
        <begin position="236"/>
        <end position="265"/>
    </location>
</feature>
<dbReference type="PANTHER" id="PTHR47428:SF2">
    <property type="entry name" value="ZINC FINGER PROTEIN RSV1"/>
    <property type="match status" value="1"/>
</dbReference>
<keyword evidence="7" id="KW-0804">Transcription</keyword>
<dbReference type="PANTHER" id="PTHR47428">
    <property type="entry name" value="REGULATORY PROTEIN MIG1-RELATED"/>
    <property type="match status" value="1"/>
</dbReference>
<sequence length="463" mass="51031">MSTMSLARRRIDIQSLTNPAPPDDDWRRNLPTESGLRASLTATSPPHNKIVWDTPPLAMRKVDEDYEAEADEGQVKIVPGEECQLHPLPILISKDVGAYRSLGLAPYSQPPPSLLSAAQAIPGEIGPVRGRRDRDSSARSAVALPPQRTRTAAPVPVEGLTKKSRGRRVPTAASTVPDGDVVFQAGKDGEKMTRMFACTVESIHHLSLISPELIRISLQFRLMVVESSYHTTFSSHSCPEPDCLKTFSRHDNLIQHMKTHGRILPVLLPGESSSRESLQQATAYRYYRPQSDVEPESEDDIGAKSEEAETMDVDQDSNSAKESAAAPQLPLVFQSGVIAGPGAVSPLQPGRSRHTSERSVGSPQGELQCPHDCGKTFRRGEHLRRHIKGIHLAERPHACPHPGCGKTFSRHDNLMQHAKRHARPVDSRKRKRVQSAQPAEAIDELEPDAEDEPEHDFESEDEC</sequence>
<evidence type="ECO:0000259" key="11">
    <source>
        <dbReference type="PROSITE" id="PS50157"/>
    </source>
</evidence>
<dbReference type="Proteomes" id="UP000614334">
    <property type="component" value="Unassembled WGS sequence"/>
</dbReference>
<feature type="domain" description="C2H2-type" evidence="11">
    <location>
        <begin position="367"/>
        <end position="396"/>
    </location>
</feature>
<feature type="region of interest" description="Disordered" evidence="10">
    <location>
        <begin position="342"/>
        <end position="373"/>
    </location>
</feature>